<feature type="compositionally biased region" description="Low complexity" evidence="7">
    <location>
        <begin position="771"/>
        <end position="795"/>
    </location>
</feature>
<accession>A0ABR7HMU2</accession>
<dbReference type="InterPro" id="IPR006047">
    <property type="entry name" value="GH13_cat_dom"/>
</dbReference>
<dbReference type="InterPro" id="IPR017853">
    <property type="entry name" value="GH"/>
</dbReference>
<dbReference type="RefSeq" id="WP_186935985.1">
    <property type="nucleotide sequence ID" value="NZ_JACOPS010000005.1"/>
</dbReference>
<dbReference type="CDD" id="cd14256">
    <property type="entry name" value="Dockerin_I"/>
    <property type="match status" value="1"/>
</dbReference>
<dbReference type="InterPro" id="IPR002105">
    <property type="entry name" value="Dockerin_1_rpt"/>
</dbReference>
<dbReference type="PANTHER" id="PTHR43447">
    <property type="entry name" value="ALPHA-AMYLASE"/>
    <property type="match status" value="1"/>
</dbReference>
<organism evidence="10 11">
    <name type="scientific">Ruminococcus intestinalis</name>
    <dbReference type="NCBI Taxonomy" id="2763066"/>
    <lineage>
        <taxon>Bacteria</taxon>
        <taxon>Bacillati</taxon>
        <taxon>Bacillota</taxon>
        <taxon>Clostridia</taxon>
        <taxon>Eubacteriales</taxon>
        <taxon>Oscillospiraceae</taxon>
        <taxon>Ruminococcus</taxon>
    </lineage>
</organism>
<dbReference type="InterPro" id="IPR036439">
    <property type="entry name" value="Dockerin_dom_sf"/>
</dbReference>
<dbReference type="CDD" id="cd11315">
    <property type="entry name" value="AmyAc_bac1_AmyA"/>
    <property type="match status" value="1"/>
</dbReference>
<dbReference type="EC" id="3.2.1.1" evidence="6"/>
<dbReference type="Proteomes" id="UP000636755">
    <property type="component" value="Unassembled WGS sequence"/>
</dbReference>
<reference evidence="10 11" key="1">
    <citation type="submission" date="2020-08" db="EMBL/GenBank/DDBJ databases">
        <title>Genome public.</title>
        <authorList>
            <person name="Liu C."/>
            <person name="Sun Q."/>
        </authorList>
    </citation>
    <scope>NUCLEOTIDE SEQUENCE [LARGE SCALE GENOMIC DNA]</scope>
    <source>
        <strain evidence="10 11">NSJ-71</strain>
    </source>
</reference>
<evidence type="ECO:0000256" key="6">
    <source>
        <dbReference type="RuleBase" id="RU361134"/>
    </source>
</evidence>
<evidence type="ECO:0000256" key="2">
    <source>
        <dbReference type="ARBA" id="ARBA00022801"/>
    </source>
</evidence>
<evidence type="ECO:0000256" key="5">
    <source>
        <dbReference type="RuleBase" id="RU003615"/>
    </source>
</evidence>
<sequence length="893" mass="96947">MKKNKRIISAALAASMLLPCFATAAVSANAAVVSDENSVSVGDYDLMDNIQDGVILHCFNWKYNDIKAELNNIAEAGFTTIQTSPAQPGSGTGTWWWLYQPLGFYIGTSELGTKAELESLCKEAENYGIKVIVDVVANHLAGDHSRIEDDLKPSKYWHTFGGGIDWKNRWQVTHGEIGMPDIATENSYVQQKVGKYMQELKSVGVDGIRWDAAKHIGVPSEGDNFWSSVTKYGLYNYGEILTGPDDRETGNEDIMKEYTDYITVTDSNYGKTLRDSFNSGDAPDSSGNWCDRGISCDKLIYWAESHDTWSNNKDWGYSNDMSQNVIDRAYAVAASQNEVTALYFSRPSSKIKDNIKIGEKGSTHFISSEVAEVNKFHNAMNGKADCYKKSNDCSVITRKDGGAVIVKGSGSGNVSVENGGGYAKPGTYVDKISGNTFTVTSSSISGKVGSSGIAVIYEEENPKPKVSVTPGSSTYETETYTLTLNTKNAENSQYSVDGGKYQSFTDGTKITIGAGLAYGTKTTINVKASNANGSADKTYIYTKVDPTLTQKIYFDNSSYNWSNIYAYIYSDAVSNAKWPGEKMTLDSSTGYYVIEVSDSLANGAVIFSDGTNSASKRYPADAKPGLNLNGATKIFKANHTFEDYNTPVPTQSTTAQPTTAKPTTAQPTTAKPTTAQPTTAKPTTAQPTTSPAEKVLIGDTNQDGKITISDVTEIQLYINEMITFNQKQKIAADVDEDGSVDIRDATYIMLYIVNQPSSEAKVGQYKGGIAPTQPTTVKPTTQPTTAPTPTTQPTTSSVSDKYTMTFTDNYNWGNVNCYYWSDSNTKMTSWPGKSMTKSTTNELGQSVYTIDIPSDATYVIFNNGSSQTVDIPVTGSAKFYISGSSNGKYTVNN</sequence>
<keyword evidence="11" id="KW-1185">Reference proteome</keyword>
<dbReference type="InterPro" id="IPR006046">
    <property type="entry name" value="Alpha_amylase"/>
</dbReference>
<feature type="region of interest" description="Disordered" evidence="7">
    <location>
        <begin position="770"/>
        <end position="798"/>
    </location>
</feature>
<dbReference type="SUPFAM" id="SSF51445">
    <property type="entry name" value="(Trans)glycosidases"/>
    <property type="match status" value="1"/>
</dbReference>
<evidence type="ECO:0000313" key="10">
    <source>
        <dbReference type="EMBL" id="MBC5728854.1"/>
    </source>
</evidence>
<dbReference type="InterPro" id="IPR018247">
    <property type="entry name" value="EF_Hand_1_Ca_BS"/>
</dbReference>
<feature type="chain" id="PRO_5046973639" description="Alpha-amylase" evidence="8">
    <location>
        <begin position="25"/>
        <end position="893"/>
    </location>
</feature>
<dbReference type="Gene3D" id="3.20.20.80">
    <property type="entry name" value="Glycosidases"/>
    <property type="match status" value="1"/>
</dbReference>
<keyword evidence="4 6" id="KW-0326">Glycosidase</keyword>
<evidence type="ECO:0000256" key="3">
    <source>
        <dbReference type="ARBA" id="ARBA00023277"/>
    </source>
</evidence>
<dbReference type="Gene3D" id="1.10.1330.10">
    <property type="entry name" value="Dockerin domain"/>
    <property type="match status" value="1"/>
</dbReference>
<gene>
    <name evidence="10" type="ORF">H8R91_10070</name>
</gene>
<feature type="signal peptide" evidence="8">
    <location>
        <begin position="1"/>
        <end position="24"/>
    </location>
</feature>
<dbReference type="InterPro" id="IPR016134">
    <property type="entry name" value="Dockerin_dom"/>
</dbReference>
<dbReference type="PRINTS" id="PR00110">
    <property type="entry name" value="ALPHAAMYLASE"/>
</dbReference>
<dbReference type="InterPro" id="IPR031965">
    <property type="entry name" value="CBM26"/>
</dbReference>
<dbReference type="Gene3D" id="2.60.40.1180">
    <property type="entry name" value="Golgi alpha-mannosidase II"/>
    <property type="match status" value="1"/>
</dbReference>
<dbReference type="SUPFAM" id="SSF63446">
    <property type="entry name" value="Type I dockerin domain"/>
    <property type="match status" value="1"/>
</dbReference>
<keyword evidence="2 6" id="KW-0378">Hydrolase</keyword>
<feature type="region of interest" description="Disordered" evidence="7">
    <location>
        <begin position="643"/>
        <end position="690"/>
    </location>
</feature>
<comment type="similarity">
    <text evidence="1 5">Belongs to the glycosyl hydrolase 13 family.</text>
</comment>
<dbReference type="Pfam" id="PF16738">
    <property type="entry name" value="CBM26"/>
    <property type="match status" value="2"/>
</dbReference>
<evidence type="ECO:0000256" key="8">
    <source>
        <dbReference type="SAM" id="SignalP"/>
    </source>
</evidence>
<proteinExistence type="inferred from homology"/>
<keyword evidence="8" id="KW-0732">Signal</keyword>
<evidence type="ECO:0000256" key="4">
    <source>
        <dbReference type="ARBA" id="ARBA00023295"/>
    </source>
</evidence>
<dbReference type="SMART" id="SM00642">
    <property type="entry name" value="Aamy"/>
    <property type="match status" value="1"/>
</dbReference>
<dbReference type="PROSITE" id="PS51766">
    <property type="entry name" value="DOCKERIN"/>
    <property type="match status" value="1"/>
</dbReference>
<name>A0ABR7HMU2_9FIRM</name>
<comment type="caution">
    <text evidence="10">The sequence shown here is derived from an EMBL/GenBank/DDBJ whole genome shotgun (WGS) entry which is preliminary data.</text>
</comment>
<dbReference type="InterPro" id="IPR013780">
    <property type="entry name" value="Glyco_hydro_b"/>
</dbReference>
<dbReference type="Pfam" id="PF00128">
    <property type="entry name" value="Alpha-amylase"/>
    <property type="match status" value="1"/>
</dbReference>
<dbReference type="PROSITE" id="PS00018">
    <property type="entry name" value="EF_HAND_1"/>
    <property type="match status" value="1"/>
</dbReference>
<dbReference type="Pfam" id="PF00404">
    <property type="entry name" value="Dockerin_1"/>
    <property type="match status" value="1"/>
</dbReference>
<keyword evidence="3 6" id="KW-0119">Carbohydrate metabolism</keyword>
<feature type="domain" description="Dockerin" evidence="9">
    <location>
        <begin position="693"/>
        <end position="761"/>
    </location>
</feature>
<evidence type="ECO:0000313" key="11">
    <source>
        <dbReference type="Proteomes" id="UP000636755"/>
    </source>
</evidence>
<protein>
    <recommendedName>
        <fullName evidence="6">Alpha-amylase</fullName>
        <ecNumber evidence="6">3.2.1.1</ecNumber>
    </recommendedName>
</protein>
<dbReference type="EMBL" id="JACOPS010000005">
    <property type="protein sequence ID" value="MBC5728854.1"/>
    <property type="molecule type" value="Genomic_DNA"/>
</dbReference>
<evidence type="ECO:0000256" key="1">
    <source>
        <dbReference type="ARBA" id="ARBA00008061"/>
    </source>
</evidence>
<evidence type="ECO:0000256" key="7">
    <source>
        <dbReference type="SAM" id="MobiDB-lite"/>
    </source>
</evidence>
<comment type="catalytic activity">
    <reaction evidence="6">
        <text>Endohydrolysis of (1-&gt;4)-alpha-D-glucosidic linkages in polysaccharides containing three or more (1-&gt;4)-alpha-linked D-glucose units.</text>
        <dbReference type="EC" id="3.2.1.1"/>
    </reaction>
</comment>
<dbReference type="InterPro" id="IPR013783">
    <property type="entry name" value="Ig-like_fold"/>
</dbReference>
<evidence type="ECO:0000259" key="9">
    <source>
        <dbReference type="PROSITE" id="PS51766"/>
    </source>
</evidence>
<dbReference type="Gene3D" id="2.60.40.10">
    <property type="entry name" value="Immunoglobulins"/>
    <property type="match status" value="2"/>
</dbReference>
<feature type="compositionally biased region" description="Low complexity" evidence="7">
    <location>
        <begin position="646"/>
        <end position="690"/>
    </location>
</feature>